<dbReference type="Proteomes" id="UP000608522">
    <property type="component" value="Unassembled WGS sequence"/>
</dbReference>
<dbReference type="RefSeq" id="WP_237403775.1">
    <property type="nucleotide sequence ID" value="NZ_BAAATO010000006.1"/>
</dbReference>
<keyword evidence="3" id="KW-1185">Reference proteome</keyword>
<gene>
    <name evidence="2" type="ORF">Sspor_20170</name>
</gene>
<accession>A0ABQ3T7T6</accession>
<organism evidence="2 3">
    <name type="scientific">Streptomyces spororaveus</name>
    <dbReference type="NCBI Taxonomy" id="284039"/>
    <lineage>
        <taxon>Bacteria</taxon>
        <taxon>Bacillati</taxon>
        <taxon>Actinomycetota</taxon>
        <taxon>Actinomycetes</taxon>
        <taxon>Kitasatosporales</taxon>
        <taxon>Streptomycetaceae</taxon>
        <taxon>Streptomyces</taxon>
    </lineage>
</organism>
<reference evidence="3" key="1">
    <citation type="submission" date="2023-07" db="EMBL/GenBank/DDBJ databases">
        <title>Whole genome shotgun sequence of Streptomyces spororaveus NBRC 15456.</title>
        <authorList>
            <person name="Komaki H."/>
            <person name="Tamura T."/>
        </authorList>
    </citation>
    <scope>NUCLEOTIDE SEQUENCE [LARGE SCALE GENOMIC DNA]</scope>
    <source>
        <strain evidence="3">NBRC 15456</strain>
    </source>
</reference>
<comment type="caution">
    <text evidence="2">The sequence shown here is derived from an EMBL/GenBank/DDBJ whole genome shotgun (WGS) entry which is preliminary data.</text>
</comment>
<evidence type="ECO:0000313" key="2">
    <source>
        <dbReference type="EMBL" id="GHI76456.1"/>
    </source>
</evidence>
<name>A0ABQ3T7T6_9ACTN</name>
<feature type="region of interest" description="Disordered" evidence="1">
    <location>
        <begin position="201"/>
        <end position="221"/>
    </location>
</feature>
<evidence type="ECO:0000313" key="3">
    <source>
        <dbReference type="Proteomes" id="UP000608522"/>
    </source>
</evidence>
<sequence length="221" mass="23658">MPRPVALADAFVPGVVPAFLSGFTQTRAPGLSQTVVADLANAFVADLAETSVTDLVTRLAEAFVPAFVGDVAFAPGREPDLDPLLDLAVELALGLDLVLDLVLALGLFIVLVRCLFPGLFLVAEDGEESLFHPLPEQLVINGIVVIDKCGKFRNSMQKLLHYLAGQRRQFPAQDARPLATRAGPDAVQKFTHRFPRSCRGEACQGKSGKPAEVASNANMRV</sequence>
<evidence type="ECO:0000256" key="1">
    <source>
        <dbReference type="SAM" id="MobiDB-lite"/>
    </source>
</evidence>
<protein>
    <submittedName>
        <fullName evidence="2">Uncharacterized protein</fullName>
    </submittedName>
</protein>
<dbReference type="EMBL" id="BNED01000005">
    <property type="protein sequence ID" value="GHI76456.1"/>
    <property type="molecule type" value="Genomic_DNA"/>
</dbReference>
<proteinExistence type="predicted"/>